<dbReference type="Proteomes" id="UP001595952">
    <property type="component" value="Unassembled WGS sequence"/>
</dbReference>
<dbReference type="PANTHER" id="PTHR44591">
    <property type="entry name" value="STRESS RESPONSE REGULATOR PROTEIN 1"/>
    <property type="match status" value="1"/>
</dbReference>
<keyword evidence="5" id="KW-1185">Reference proteome</keyword>
<name>A0ABV9I4Y3_9DEIO</name>
<dbReference type="PANTHER" id="PTHR44591:SF3">
    <property type="entry name" value="RESPONSE REGULATORY DOMAIN-CONTAINING PROTEIN"/>
    <property type="match status" value="1"/>
</dbReference>
<dbReference type="Pfam" id="PF00072">
    <property type="entry name" value="Response_reg"/>
    <property type="match status" value="1"/>
</dbReference>
<feature type="domain" description="Response regulatory" evidence="3">
    <location>
        <begin position="8"/>
        <end position="124"/>
    </location>
</feature>
<evidence type="ECO:0000256" key="2">
    <source>
        <dbReference type="PROSITE-ProRule" id="PRU00169"/>
    </source>
</evidence>
<evidence type="ECO:0000313" key="4">
    <source>
        <dbReference type="EMBL" id="MFC4636786.1"/>
    </source>
</evidence>
<protein>
    <submittedName>
        <fullName evidence="4">Response regulator</fullName>
    </submittedName>
</protein>
<dbReference type="InterPro" id="IPR050595">
    <property type="entry name" value="Bact_response_regulator"/>
</dbReference>
<dbReference type="SUPFAM" id="SSF52172">
    <property type="entry name" value="CheY-like"/>
    <property type="match status" value="1"/>
</dbReference>
<dbReference type="Gene3D" id="3.40.50.2300">
    <property type="match status" value="1"/>
</dbReference>
<evidence type="ECO:0000259" key="3">
    <source>
        <dbReference type="PROSITE" id="PS50110"/>
    </source>
</evidence>
<evidence type="ECO:0000256" key="1">
    <source>
        <dbReference type="ARBA" id="ARBA00022553"/>
    </source>
</evidence>
<evidence type="ECO:0000313" key="5">
    <source>
        <dbReference type="Proteomes" id="UP001595952"/>
    </source>
</evidence>
<organism evidence="4 5">
    <name type="scientific">Deinococcus hohokamensis</name>
    <dbReference type="NCBI Taxonomy" id="309883"/>
    <lineage>
        <taxon>Bacteria</taxon>
        <taxon>Thermotogati</taxon>
        <taxon>Deinococcota</taxon>
        <taxon>Deinococci</taxon>
        <taxon>Deinococcales</taxon>
        <taxon>Deinococcaceae</taxon>
        <taxon>Deinococcus</taxon>
    </lineage>
</organism>
<dbReference type="PROSITE" id="PS50110">
    <property type="entry name" value="RESPONSE_REGULATORY"/>
    <property type="match status" value="1"/>
</dbReference>
<gene>
    <name evidence="4" type="ORF">ACFO0D_00395</name>
</gene>
<proteinExistence type="predicted"/>
<keyword evidence="1 2" id="KW-0597">Phosphoprotein</keyword>
<dbReference type="EMBL" id="JBHSEI010000001">
    <property type="protein sequence ID" value="MFC4636786.1"/>
    <property type="molecule type" value="Genomic_DNA"/>
</dbReference>
<accession>A0ABV9I4Y3</accession>
<reference evidence="5" key="1">
    <citation type="journal article" date="2019" name="Int. J. Syst. Evol. Microbiol.">
        <title>The Global Catalogue of Microorganisms (GCM) 10K type strain sequencing project: providing services to taxonomists for standard genome sequencing and annotation.</title>
        <authorList>
            <consortium name="The Broad Institute Genomics Platform"/>
            <consortium name="The Broad Institute Genome Sequencing Center for Infectious Disease"/>
            <person name="Wu L."/>
            <person name="Ma J."/>
        </authorList>
    </citation>
    <scope>NUCLEOTIDE SEQUENCE [LARGE SCALE GENOMIC DNA]</scope>
    <source>
        <strain evidence="5">CCUG 55995</strain>
    </source>
</reference>
<sequence>MSHPAGAHLLVVDDEAQILELLDLTLSMQGFTVTCAASGPEALERCRAQRFDVIVMDVLMSPWDGFESVRALHRELGAATPPVVFLSGLSRREPLPELGEHVRAEYLVKPFRPSQLVERIVSVLGTS</sequence>
<feature type="modified residue" description="4-aspartylphosphate" evidence="2">
    <location>
        <position position="57"/>
    </location>
</feature>
<comment type="caution">
    <text evidence="4">The sequence shown here is derived from an EMBL/GenBank/DDBJ whole genome shotgun (WGS) entry which is preliminary data.</text>
</comment>
<dbReference type="InterPro" id="IPR011006">
    <property type="entry name" value="CheY-like_superfamily"/>
</dbReference>
<dbReference type="RefSeq" id="WP_380059834.1">
    <property type="nucleotide sequence ID" value="NZ_JBHSEI010000001.1"/>
</dbReference>
<dbReference type="SMART" id="SM00448">
    <property type="entry name" value="REC"/>
    <property type="match status" value="1"/>
</dbReference>
<dbReference type="InterPro" id="IPR001789">
    <property type="entry name" value="Sig_transdc_resp-reg_receiver"/>
</dbReference>